<feature type="coiled-coil region" evidence="1">
    <location>
        <begin position="44"/>
        <end position="73"/>
    </location>
</feature>
<dbReference type="EMBL" id="JBHTBW010000060">
    <property type="protein sequence ID" value="MFC7442724.1"/>
    <property type="molecule type" value="Genomic_DNA"/>
</dbReference>
<accession>A0ABW2RP65</accession>
<keyword evidence="1" id="KW-0175">Coiled coil</keyword>
<proteinExistence type="predicted"/>
<evidence type="ECO:0000313" key="2">
    <source>
        <dbReference type="EMBL" id="MFC7442724.1"/>
    </source>
</evidence>
<evidence type="ECO:0000313" key="3">
    <source>
        <dbReference type="Proteomes" id="UP001596500"/>
    </source>
</evidence>
<sequence length="119" mass="13913">MNEEGKKWLQAEKDRAVTKGIETWKNNNLDKLVQDKLNELNPPETEAEKRLRKLEQELEKERNERVRESLRNKAYKQATEKGLPVELLDFLVADTEESTMENLSTLKGRVFSLPLLTMN</sequence>
<dbReference type="InterPro" id="IPR025580">
    <property type="entry name" value="Gp46"/>
</dbReference>
<name>A0ABW2RP65_9BACL</name>
<protein>
    <submittedName>
        <fullName evidence="2">DUF4355 domain-containing protein</fullName>
    </submittedName>
</protein>
<dbReference type="Proteomes" id="UP001596500">
    <property type="component" value="Unassembled WGS sequence"/>
</dbReference>
<dbReference type="Pfam" id="PF14265">
    <property type="entry name" value="DUF4355"/>
    <property type="match status" value="1"/>
</dbReference>
<gene>
    <name evidence="2" type="ORF">ACFQNG_16750</name>
</gene>
<reference evidence="3" key="1">
    <citation type="journal article" date="2019" name="Int. J. Syst. Evol. Microbiol.">
        <title>The Global Catalogue of Microorganisms (GCM) 10K type strain sequencing project: providing services to taxonomists for standard genome sequencing and annotation.</title>
        <authorList>
            <consortium name="The Broad Institute Genomics Platform"/>
            <consortium name="The Broad Institute Genome Sequencing Center for Infectious Disease"/>
            <person name="Wu L."/>
            <person name="Ma J."/>
        </authorList>
    </citation>
    <scope>NUCLEOTIDE SEQUENCE [LARGE SCALE GENOMIC DNA]</scope>
    <source>
        <strain evidence="3">CGMCC 1.12942</strain>
    </source>
</reference>
<organism evidence="2 3">
    <name type="scientific">Laceyella putida</name>
    <dbReference type="NCBI Taxonomy" id="110101"/>
    <lineage>
        <taxon>Bacteria</taxon>
        <taxon>Bacillati</taxon>
        <taxon>Bacillota</taxon>
        <taxon>Bacilli</taxon>
        <taxon>Bacillales</taxon>
        <taxon>Thermoactinomycetaceae</taxon>
        <taxon>Laceyella</taxon>
    </lineage>
</organism>
<keyword evidence="3" id="KW-1185">Reference proteome</keyword>
<evidence type="ECO:0000256" key="1">
    <source>
        <dbReference type="SAM" id="Coils"/>
    </source>
</evidence>
<dbReference type="RefSeq" id="WP_379866793.1">
    <property type="nucleotide sequence ID" value="NZ_JBHTBW010000060.1"/>
</dbReference>
<comment type="caution">
    <text evidence="2">The sequence shown here is derived from an EMBL/GenBank/DDBJ whole genome shotgun (WGS) entry which is preliminary data.</text>
</comment>